<evidence type="ECO:0000313" key="3">
    <source>
        <dbReference type="Proteomes" id="UP001168883"/>
    </source>
</evidence>
<accession>A0ABT8VKK1</accession>
<dbReference type="Proteomes" id="UP001168883">
    <property type="component" value="Unassembled WGS sequence"/>
</dbReference>
<feature type="signal peptide" evidence="1">
    <location>
        <begin position="1"/>
        <end position="23"/>
    </location>
</feature>
<evidence type="ECO:0000256" key="1">
    <source>
        <dbReference type="SAM" id="SignalP"/>
    </source>
</evidence>
<keyword evidence="1" id="KW-0732">Signal</keyword>
<gene>
    <name evidence="2" type="ORF">Q3C12_31195</name>
</gene>
<dbReference type="EMBL" id="JAUMKJ010000066">
    <property type="protein sequence ID" value="MDO3681466.1"/>
    <property type="molecule type" value="Genomic_DNA"/>
</dbReference>
<sequence length="245" mass="26507">MKKIAYALSLSAALSLSSVSVGFAEQAPLSASTQKSINLNEKEAESIKQAFTRIGVNPETQLKLINKIESGQLLDSINPDKQHLGITSKSVEETDVTYTENIITTYPDGSLKKTSITRAKLTAPTYPISTMGSGVKPGQTTCGSGYCSIQNALVYSETGVWTAQFSADYTLVDGDNNDYISDVSDYQISTSLFTSYSEPNLRIEKRNESLEGPAKASLTFILKTLSGSITQSVLFYVQNNSTYVS</sequence>
<protein>
    <submittedName>
        <fullName evidence="2">Uncharacterized protein</fullName>
    </submittedName>
</protein>
<comment type="caution">
    <text evidence="2">The sequence shown here is derived from an EMBL/GenBank/DDBJ whole genome shotgun (WGS) entry which is preliminary data.</text>
</comment>
<evidence type="ECO:0000313" key="2">
    <source>
        <dbReference type="EMBL" id="MDO3681466.1"/>
    </source>
</evidence>
<feature type="chain" id="PRO_5046234399" evidence="1">
    <location>
        <begin position="24"/>
        <end position="245"/>
    </location>
</feature>
<reference evidence="2" key="1">
    <citation type="submission" date="2023-07" db="EMBL/GenBank/DDBJ databases">
        <authorList>
            <person name="Aktuganov G."/>
            <person name="Boyko T."/>
            <person name="Delegan Y."/>
            <person name="Galimzianova N."/>
            <person name="Gilvanova E."/>
            <person name="Korobov V."/>
            <person name="Kuzmina L."/>
            <person name="Melentiev A."/>
            <person name="Milman P."/>
            <person name="Ryabova A."/>
            <person name="Stupak E."/>
            <person name="Yasakov T."/>
            <person name="Zharikova N."/>
            <person name="Zhurenko E."/>
        </authorList>
    </citation>
    <scope>NUCLEOTIDE SEQUENCE</scope>
    <source>
        <strain evidence="2">IB-739</strain>
    </source>
</reference>
<dbReference type="RefSeq" id="WP_025851249.1">
    <property type="nucleotide sequence ID" value="NZ_JAUMKJ010000066.1"/>
</dbReference>
<keyword evidence="3" id="KW-1185">Reference proteome</keyword>
<name>A0ABT8VKK1_9BACL</name>
<organism evidence="2 3">
    <name type="scientific">Paenibacillus ehimensis</name>
    <dbReference type="NCBI Taxonomy" id="79264"/>
    <lineage>
        <taxon>Bacteria</taxon>
        <taxon>Bacillati</taxon>
        <taxon>Bacillota</taxon>
        <taxon>Bacilli</taxon>
        <taxon>Bacillales</taxon>
        <taxon>Paenibacillaceae</taxon>
        <taxon>Paenibacillus</taxon>
    </lineage>
</organism>
<proteinExistence type="predicted"/>